<accession>A0AB38YKK2</accession>
<sequence length="336" mass="36574">MSKSVKVVIIGLLFSVLTLAGCGNKPTPTNVLDRTERPAWVLSPPRSASVVYGVGGAPMGQNEATSLQQARNAATVDMLQNLQVSIRSDALSEVSQTNTDAAETQFRQSITSVVPDITIEDTRLEQTWESPQGFIYALVSLDTTQAARRQANLYQTDREILNSQNPAAQATTWAQYQTWHRKMSTLGKMSARNDLHQFLVRRPVDAGWANLQADVQQQFSDFQSGLSMAYVAQDNLAAQSQGDVVQMFAQQGIGFASAVNAAWTLTVSMASESQAQQNIHYEFVTATMSITDELGVVRWQANETRRGSAGGPERALRQGISAVLDAVRADFVGALD</sequence>
<keyword evidence="1" id="KW-0732">Signal</keyword>
<gene>
    <name evidence="2" type="ORF">NFC81_06455</name>
</gene>
<evidence type="ECO:0000313" key="2">
    <source>
        <dbReference type="EMBL" id="WLD59415.1"/>
    </source>
</evidence>
<dbReference type="RefSeq" id="WP_304996707.1">
    <property type="nucleotide sequence ID" value="NZ_CP101717.1"/>
</dbReference>
<proteinExistence type="predicted"/>
<evidence type="ECO:0000256" key="1">
    <source>
        <dbReference type="SAM" id="SignalP"/>
    </source>
</evidence>
<protein>
    <submittedName>
        <fullName evidence="2">LPP20 family lipoprotein</fullName>
    </submittedName>
</protein>
<feature type="signal peptide" evidence="1">
    <location>
        <begin position="1"/>
        <end position="20"/>
    </location>
</feature>
<organism evidence="2">
    <name type="scientific">Salinispirillum sp. LH 10-3-1</name>
    <dbReference type="NCBI Taxonomy" id="2952525"/>
    <lineage>
        <taxon>Bacteria</taxon>
        <taxon>Pseudomonadati</taxon>
        <taxon>Pseudomonadota</taxon>
        <taxon>Gammaproteobacteria</taxon>
        <taxon>Oceanospirillales</taxon>
        <taxon>Saccharospirillaceae</taxon>
        <taxon>Salinispirillum</taxon>
    </lineage>
</organism>
<dbReference type="PROSITE" id="PS51257">
    <property type="entry name" value="PROKAR_LIPOPROTEIN"/>
    <property type="match status" value="1"/>
</dbReference>
<dbReference type="AlphaFoldDB" id="A0AB38YKK2"/>
<keyword evidence="2" id="KW-0449">Lipoprotein</keyword>
<name>A0AB38YKK2_9GAMM</name>
<dbReference type="EMBL" id="CP101717">
    <property type="protein sequence ID" value="WLD59415.1"/>
    <property type="molecule type" value="Genomic_DNA"/>
</dbReference>
<dbReference type="Gene3D" id="3.10.28.20">
    <property type="entry name" value="Acetamidase/Formamidase-like domains"/>
    <property type="match status" value="1"/>
</dbReference>
<reference evidence="2" key="1">
    <citation type="submission" date="2022-07" db="EMBL/GenBank/DDBJ databases">
        <title>Complete genome sequence of Salinispirillum sp. LH10-3-1 capable of multiple carbohydrate inversion isolated from a soda lake.</title>
        <authorList>
            <person name="Liu J."/>
            <person name="Zhai Y."/>
            <person name="Zhang H."/>
            <person name="Yang H."/>
            <person name="Qu J."/>
            <person name="Li J."/>
        </authorList>
    </citation>
    <scope>NUCLEOTIDE SEQUENCE</scope>
    <source>
        <strain evidence="2">LH 10-3-1</strain>
    </source>
</reference>
<feature type="chain" id="PRO_5044269806" evidence="1">
    <location>
        <begin position="21"/>
        <end position="336"/>
    </location>
</feature>